<organism evidence="9 10">
    <name type="scientific">Spinacia oleracea</name>
    <name type="common">Spinach</name>
    <dbReference type="NCBI Taxonomy" id="3562"/>
    <lineage>
        <taxon>Eukaryota</taxon>
        <taxon>Viridiplantae</taxon>
        <taxon>Streptophyta</taxon>
        <taxon>Embryophyta</taxon>
        <taxon>Tracheophyta</taxon>
        <taxon>Spermatophyta</taxon>
        <taxon>Magnoliopsida</taxon>
        <taxon>eudicotyledons</taxon>
        <taxon>Gunneridae</taxon>
        <taxon>Pentapetalae</taxon>
        <taxon>Caryophyllales</taxon>
        <taxon>Chenopodiaceae</taxon>
        <taxon>Chenopodioideae</taxon>
        <taxon>Anserineae</taxon>
        <taxon>Spinacia</taxon>
    </lineage>
</organism>
<evidence type="ECO:0000313" key="10">
    <source>
        <dbReference type="RefSeq" id="XP_021867542.1"/>
    </source>
</evidence>
<evidence type="ECO:0000256" key="3">
    <source>
        <dbReference type="ARBA" id="ARBA00022845"/>
    </source>
</evidence>
<dbReference type="FunFam" id="1.25.40.180:FF:000034">
    <property type="entry name" value="Eukaryotic translation initiation factor 4G"/>
    <property type="match status" value="1"/>
</dbReference>
<evidence type="ECO:0000256" key="2">
    <source>
        <dbReference type="ARBA" id="ARBA00022540"/>
    </source>
</evidence>
<keyword evidence="3" id="KW-0810">Translation regulation</keyword>
<reference evidence="9" key="1">
    <citation type="journal article" date="2021" name="Nat. Commun.">
        <title>Genomic analyses provide insights into spinach domestication and the genetic basis of agronomic traits.</title>
        <authorList>
            <person name="Cai X."/>
            <person name="Sun X."/>
            <person name="Xu C."/>
            <person name="Sun H."/>
            <person name="Wang X."/>
            <person name="Ge C."/>
            <person name="Zhang Z."/>
            <person name="Wang Q."/>
            <person name="Fei Z."/>
            <person name="Jiao C."/>
            <person name="Wang Q."/>
        </authorList>
    </citation>
    <scope>NUCLEOTIDE SEQUENCE [LARGE SCALE GENOMIC DNA]</scope>
    <source>
        <strain evidence="9">cv. Varoflay</strain>
    </source>
</reference>
<evidence type="ECO:0000256" key="7">
    <source>
        <dbReference type="SAM" id="MobiDB-lite"/>
    </source>
</evidence>
<reference evidence="10" key="2">
    <citation type="submission" date="2025-08" db="UniProtKB">
        <authorList>
            <consortium name="RefSeq"/>
        </authorList>
    </citation>
    <scope>IDENTIFICATION</scope>
    <source>
        <tissue evidence="10">Leaf</tissue>
    </source>
</reference>
<feature type="compositionally biased region" description="Low complexity" evidence="7">
    <location>
        <begin position="49"/>
        <end position="61"/>
    </location>
</feature>
<dbReference type="GO" id="GO:0003729">
    <property type="term" value="F:mRNA binding"/>
    <property type="evidence" value="ECO:0000318"/>
    <property type="project" value="GO_Central"/>
</dbReference>
<evidence type="ECO:0000256" key="6">
    <source>
        <dbReference type="ARBA" id="ARBA00075135"/>
    </source>
</evidence>
<evidence type="ECO:0000259" key="8">
    <source>
        <dbReference type="PROSITE" id="PS51366"/>
    </source>
</evidence>
<feature type="region of interest" description="Disordered" evidence="7">
    <location>
        <begin position="1127"/>
        <end position="1151"/>
    </location>
</feature>
<gene>
    <name evidence="10" type="primary">LOC110806211</name>
</gene>
<dbReference type="PANTHER" id="PTHR23253:SF9">
    <property type="entry name" value="EUKARYOTIC TRANSLATION INITIATION FACTOR 4 GAMMA 2"/>
    <property type="match status" value="1"/>
</dbReference>
<dbReference type="PANTHER" id="PTHR23253">
    <property type="entry name" value="EUKARYOTIC TRANSLATION INITIATION FACTOR 4 GAMMA"/>
    <property type="match status" value="1"/>
</dbReference>
<feature type="region of interest" description="Disordered" evidence="7">
    <location>
        <begin position="647"/>
        <end position="668"/>
    </location>
</feature>
<sequence length="1656" mass="181271">MSQNQIRVEKKEKQYRKTGGGGRLNNTSSDHLQRSLSATGRPASPVPPLSRNNRSLKKSNNGQGGKPGGKFGPVSPDPIPAAAGFHCVENGNHVQSTLHAVSSAPAAAVVSKPADTSSQKSSQPIPKAPSSQLSTMISDSTLPSTPSKGEAGKGFSLQFGSISPGVMNGMQVPARTSSAPPNLDVQKRDQVQPAAARAPPAIPVSYSPKHQVPEMSHTASKITKDLQVSQATSVPSPVEPTQTQKPAVIPMPGKSMPLPYQQQQQQIQPQGTPNISLQMQMQMPLHIRNPPQVQQQVFVPGLQHNHMQNQGIVHQGQNFGFNPQFGPQLPHQTANLGMNLSPQFKLQHPVNVGSTRKVVKITHPETHEELRLGNRDGGSPRSRPPHMGPPQSQPVRSYTSMHSGGYYSNSYTTGPPIFPAPNSLSLSTTQLTANSQGPRFNYPITQAPPTMPFMNQSASNSLPNGKAAHGILEPPLDLARNVRNALPSVHSTSPATNIKAAVDSAAEKGTDSYAIENVNSHKLVLKRDIEVNANDSSCVYAPTNTDVIKKEDVVKLDSTRDVQKEHLQSSPKVDVSADSNVFQVHGDSAAPGCAEAAKSNISLGRENDVSLLKESHVSTGSGSTDLGVEKVASKDQDATQNGHLLQDAEQQGEKEVEGMEPGSALKSMDFVKTEQCDEFKKFDHEAHGFEASQGQSESSASGTEGEKAALQTSPTDNVLKSMSDKAVAPASANLSEEVEIIEKERSSSSSCKTKNSRGKKKRKEMLQKADSVGTNSDLYMAYKGPEDKKETVTAGEGASRISLKIPSQGVLESSARKKDEQNKLEFEDWEDAIDVSATKLESSVKGSHHDEGALVKKYSRDFLLTISEQCTDLPELCQIMPDIADILFCFNANVPRSDRDYSSSGRSIDRASGAARNDRRVNGMVDAGRWNKQGPHSLGRDPGLDLAYGGNMIGYQSGPGMNYGVLRNPRGHGPVQHAGGILCGPMGFQRNNQDADRWQRATSFDKGLMPAPAQVMHRADNKYEVGKVSDEEQAKQRRLKAILNKLTPQNFEKLFEQVKQVNIDNAVTLTGVISQIFDKALTEPTFCEMYANFCSHLASELPDLSVYNEKITFKRLLLNKCQEEFERGEREEEEANKDDGESEIKQTEEERERKRLKARRLMLGNIRLIGELYKKRMLTERIMHECIKKLLGQYQNADEENIEALCKLMSTIGEMIDHPRAKEHMDAYFEIMGQLSNNMKHSSRVRFMLKDAIDLRKNKWQQRMKVEGPKKIEEVHRDAAQERLGQAGGRLSRGNSGMRRGQPQSQPVEYGHSHRGGPMLPCPVGHRGFGSQVVGGYGGHDERVSFESRSLSVGLHQPQPQPQPQRDEPITLGPQGGLARGMSCRGHTSISISPSTDTNTSIVSGGFTNASDRGYYYARKDQFTRQMPVSYDTSLDKSVPTSSPVAQAVAAPAESIASQKVWPEERLRDMSVVTIKEYYSANDEKEVALCIKDLNAPKLYPSVISIWVTDAFERKDLERDMLAKLLISLTKPPRDSMFSPQQLIEGFDSVLRNLEDTVTDAPKAPEFLGQIFGKVILENVLSLKEVGRLIHKGGEEPGRLVEIGLGGDILGSVLDTIKSTKGESMLNEIRTTSTLLLQDFRPPPPLKSKKLEMFIT</sequence>
<dbReference type="Pfam" id="PF02847">
    <property type="entry name" value="MA3"/>
    <property type="match status" value="1"/>
</dbReference>
<feature type="compositionally biased region" description="Low complexity" evidence="7">
    <location>
        <begin position="689"/>
        <end position="703"/>
    </location>
</feature>
<dbReference type="GO" id="GO:0006417">
    <property type="term" value="P:regulation of translation"/>
    <property type="evidence" value="ECO:0007669"/>
    <property type="project" value="UniProtKB-KW"/>
</dbReference>
<dbReference type="InterPro" id="IPR016024">
    <property type="entry name" value="ARM-type_fold"/>
</dbReference>
<feature type="compositionally biased region" description="Polar residues" evidence="7">
    <location>
        <begin position="1386"/>
        <end position="1405"/>
    </location>
</feature>
<dbReference type="SUPFAM" id="SSF48371">
    <property type="entry name" value="ARM repeat"/>
    <property type="match status" value="2"/>
</dbReference>
<accession>A0A9R0JI39</accession>
<dbReference type="FunFam" id="1.25.40.180:FF:000024">
    <property type="entry name" value="Eukaryotic translation initiation factor 4G"/>
    <property type="match status" value="1"/>
</dbReference>
<feature type="region of interest" description="Disordered" evidence="7">
    <location>
        <begin position="111"/>
        <end position="151"/>
    </location>
</feature>
<feature type="region of interest" description="Disordered" evidence="7">
    <location>
        <begin position="1285"/>
        <end position="1319"/>
    </location>
</feature>
<dbReference type="PROSITE" id="PS51366">
    <property type="entry name" value="MI"/>
    <property type="match status" value="1"/>
</dbReference>
<keyword evidence="2 10" id="KW-0396">Initiation factor</keyword>
<feature type="compositionally biased region" description="Polar residues" evidence="7">
    <location>
        <begin position="710"/>
        <end position="720"/>
    </location>
</feature>
<protein>
    <recommendedName>
        <fullName evidence="5">Eukaryotic translation initiation factor 4G</fullName>
    </recommendedName>
    <alternativeName>
        <fullName evidence="6">Protein synthesis initiation factor 4G</fullName>
    </alternativeName>
</protein>
<dbReference type="SMART" id="SM00544">
    <property type="entry name" value="MA3"/>
    <property type="match status" value="1"/>
</dbReference>
<proteinExistence type="inferred from homology"/>
<feature type="region of interest" description="Disordered" evidence="7">
    <location>
        <begin position="361"/>
        <end position="401"/>
    </location>
</feature>
<dbReference type="RefSeq" id="XP_021867542.1">
    <property type="nucleotide sequence ID" value="XM_022011850.2"/>
</dbReference>
<dbReference type="KEGG" id="soe:110806211"/>
<feature type="compositionally biased region" description="Polar residues" evidence="7">
    <location>
        <begin position="115"/>
        <end position="147"/>
    </location>
</feature>
<evidence type="ECO:0000256" key="5">
    <source>
        <dbReference type="ARBA" id="ARBA00067320"/>
    </source>
</evidence>
<evidence type="ECO:0000256" key="4">
    <source>
        <dbReference type="ARBA" id="ARBA00022917"/>
    </source>
</evidence>
<dbReference type="InterPro" id="IPR003890">
    <property type="entry name" value="MIF4G-like_typ-3"/>
</dbReference>
<dbReference type="InterPro" id="IPR003891">
    <property type="entry name" value="Initiation_fac_eIF4g_MI"/>
</dbReference>
<feature type="compositionally biased region" description="Basic and acidic residues" evidence="7">
    <location>
        <begin position="362"/>
        <end position="374"/>
    </location>
</feature>
<dbReference type="GeneID" id="110806211"/>
<dbReference type="Pfam" id="PF02854">
    <property type="entry name" value="MIF4G"/>
    <property type="match status" value="1"/>
</dbReference>
<keyword evidence="4" id="KW-0648">Protein biosynthesis</keyword>
<keyword evidence="9" id="KW-1185">Reference proteome</keyword>
<evidence type="ECO:0000313" key="9">
    <source>
        <dbReference type="Proteomes" id="UP000813463"/>
    </source>
</evidence>
<feature type="region of interest" description="Disordered" evidence="7">
    <location>
        <begin position="1"/>
        <end position="77"/>
    </location>
</feature>
<dbReference type="GO" id="GO:0006413">
    <property type="term" value="P:translational initiation"/>
    <property type="evidence" value="ECO:0000318"/>
    <property type="project" value="GO_Central"/>
</dbReference>
<dbReference type="GO" id="GO:0016281">
    <property type="term" value="C:eukaryotic translation initiation factor 4F complex"/>
    <property type="evidence" value="ECO:0000318"/>
    <property type="project" value="GO_Central"/>
</dbReference>
<feature type="compositionally biased region" description="Basic and acidic residues" evidence="7">
    <location>
        <begin position="1137"/>
        <end position="1151"/>
    </location>
</feature>
<dbReference type="GO" id="GO:0003743">
    <property type="term" value="F:translation initiation factor activity"/>
    <property type="evidence" value="ECO:0000318"/>
    <property type="project" value="GO_Central"/>
</dbReference>
<feature type="region of interest" description="Disordered" evidence="7">
    <location>
        <begin position="1348"/>
        <end position="1405"/>
    </location>
</feature>
<dbReference type="Gene3D" id="1.25.40.180">
    <property type="match status" value="2"/>
</dbReference>
<dbReference type="Proteomes" id="UP000813463">
    <property type="component" value="Chromosome 2"/>
</dbReference>
<feature type="compositionally biased region" description="Gly residues" evidence="7">
    <location>
        <begin position="62"/>
        <end position="71"/>
    </location>
</feature>
<feature type="compositionally biased region" description="Basic residues" evidence="7">
    <location>
        <begin position="754"/>
        <end position="763"/>
    </location>
</feature>
<dbReference type="OrthoDB" id="514777at2759"/>
<feature type="domain" description="MI" evidence="8">
    <location>
        <begin position="1466"/>
        <end position="1591"/>
    </location>
</feature>
<name>A0A9R0JI39_SPIOL</name>
<feature type="region of interest" description="Disordered" evidence="7">
    <location>
        <begin position="689"/>
        <end position="768"/>
    </location>
</feature>
<feature type="compositionally biased region" description="Polar residues" evidence="7">
    <location>
        <begin position="24"/>
        <end position="38"/>
    </location>
</feature>
<evidence type="ECO:0000256" key="1">
    <source>
        <dbReference type="ARBA" id="ARBA00005775"/>
    </source>
</evidence>
<dbReference type="SMART" id="SM00543">
    <property type="entry name" value="MIF4G"/>
    <property type="match status" value="1"/>
</dbReference>
<comment type="similarity">
    <text evidence="1">Belongs to the eukaryotic initiation factor 4G family.</text>
</comment>